<evidence type="ECO:0000256" key="2">
    <source>
        <dbReference type="ARBA" id="ARBA00022771"/>
    </source>
</evidence>
<feature type="compositionally biased region" description="Pro residues" evidence="7">
    <location>
        <begin position="179"/>
        <end position="193"/>
    </location>
</feature>
<proteinExistence type="predicted"/>
<dbReference type="Gene3D" id="1.10.8.10">
    <property type="entry name" value="DNA helicase RuvA subunit, C-terminal domain"/>
    <property type="match status" value="1"/>
</dbReference>
<feature type="compositionally biased region" description="Low complexity" evidence="7">
    <location>
        <begin position="630"/>
        <end position="657"/>
    </location>
</feature>
<keyword evidence="2 5" id="KW-0863">Zinc-finger</keyword>
<dbReference type="InterPro" id="IPR041911">
    <property type="entry name" value="TAB2/3_CUE"/>
</dbReference>
<dbReference type="CDD" id="cd14362">
    <property type="entry name" value="CUE_TAB2_TAB3"/>
    <property type="match status" value="1"/>
</dbReference>
<feature type="compositionally biased region" description="Low complexity" evidence="7">
    <location>
        <begin position="699"/>
        <end position="716"/>
    </location>
</feature>
<evidence type="ECO:0000256" key="1">
    <source>
        <dbReference type="ARBA" id="ARBA00022723"/>
    </source>
</evidence>
<feature type="compositionally biased region" description="Low complexity" evidence="7">
    <location>
        <begin position="232"/>
        <end position="242"/>
    </location>
</feature>
<keyword evidence="4 6" id="KW-0175">Coiled coil</keyword>
<keyword evidence="11" id="KW-1185">Reference proteome</keyword>
<keyword evidence="1" id="KW-0479">Metal-binding</keyword>
<feature type="compositionally biased region" description="Acidic residues" evidence="7">
    <location>
        <begin position="769"/>
        <end position="786"/>
    </location>
</feature>
<feature type="coiled-coil region" evidence="6">
    <location>
        <begin position="551"/>
        <end position="578"/>
    </location>
</feature>
<evidence type="ECO:0000259" key="9">
    <source>
        <dbReference type="PROSITE" id="PS51140"/>
    </source>
</evidence>
<evidence type="ECO:0000313" key="10">
    <source>
        <dbReference type="EMBL" id="KAI8035910.1"/>
    </source>
</evidence>
<evidence type="ECO:0000313" key="11">
    <source>
        <dbReference type="Proteomes" id="UP001059596"/>
    </source>
</evidence>
<dbReference type="Proteomes" id="UP001059596">
    <property type="component" value="Unassembled WGS sequence"/>
</dbReference>
<evidence type="ECO:0000256" key="4">
    <source>
        <dbReference type="ARBA" id="ARBA00023054"/>
    </source>
</evidence>
<dbReference type="SMART" id="SM00546">
    <property type="entry name" value="CUE"/>
    <property type="match status" value="1"/>
</dbReference>
<organism evidence="10 11">
    <name type="scientific">Drosophila gunungcola</name>
    <name type="common">fruit fly</name>
    <dbReference type="NCBI Taxonomy" id="103775"/>
    <lineage>
        <taxon>Eukaryota</taxon>
        <taxon>Metazoa</taxon>
        <taxon>Ecdysozoa</taxon>
        <taxon>Arthropoda</taxon>
        <taxon>Hexapoda</taxon>
        <taxon>Insecta</taxon>
        <taxon>Pterygota</taxon>
        <taxon>Neoptera</taxon>
        <taxon>Endopterygota</taxon>
        <taxon>Diptera</taxon>
        <taxon>Brachycera</taxon>
        <taxon>Muscomorpha</taxon>
        <taxon>Ephydroidea</taxon>
        <taxon>Drosophilidae</taxon>
        <taxon>Drosophila</taxon>
        <taxon>Sophophora</taxon>
    </lineage>
</organism>
<dbReference type="EMBL" id="JAMKOV010000028">
    <property type="protein sequence ID" value="KAI8035910.1"/>
    <property type="molecule type" value="Genomic_DNA"/>
</dbReference>
<evidence type="ECO:0000256" key="6">
    <source>
        <dbReference type="SAM" id="Coils"/>
    </source>
</evidence>
<dbReference type="PROSITE" id="PS01358">
    <property type="entry name" value="ZF_RANBP2_1"/>
    <property type="match status" value="1"/>
</dbReference>
<reference evidence="10" key="1">
    <citation type="journal article" date="2023" name="Genome Biol. Evol.">
        <title>Long-read-based Genome Assembly of Drosophila gunungcola Reveals Fewer Chemosensory Genes in Flower-breeding Species.</title>
        <authorList>
            <person name="Negi A."/>
            <person name="Liao B.Y."/>
            <person name="Yeh S.D."/>
        </authorList>
    </citation>
    <scope>NUCLEOTIDE SEQUENCE</scope>
    <source>
        <strain evidence="10">Sukarami</strain>
    </source>
</reference>
<dbReference type="PROSITE" id="PS51140">
    <property type="entry name" value="CUE"/>
    <property type="match status" value="1"/>
</dbReference>
<feature type="compositionally biased region" description="Pro residues" evidence="7">
    <location>
        <begin position="357"/>
        <end position="368"/>
    </location>
</feature>
<feature type="region of interest" description="Disordered" evidence="7">
    <location>
        <begin position="763"/>
        <end position="786"/>
    </location>
</feature>
<sequence>MAATPPMPPGSSTHQLNGKPIGKGNPLTEAINQHFLRKNQNQNQHPHQHQSQNQNPNQNPNPNTNSSASRSGSNEQLELLEHPTHPQQEATSGKAKPSCHCTNISIMHLFHEMKQEFPTIPDAIVTQCVNENCHQRDNCIQMLRKELALHPIPVQSYPAKVLQQQQQHQQQQNNRQAKPPTPLKPSRVAPPQPELGQSNGEATPPSVGNAQPNPPARPRPTTLNLQRQFSTQLQQKIQQRQQRQQHDHQPPQLTPTSLSKPLRRAPPLPPPPKPKPGSFSNDSSCLTSPMSSSESELSLNTVPLSSPVTAPAPAAASASAAIAPVQQQPSPVRHRSVITLQPEPPYARDFRSSDFPTPTPTPPPPLLPSPSSAASPGSAGGRKSFTSLNLTLRQPTGSAQSAIDITAGPAPSGQGSGITYSSVSFDARRGTHKNFQLTVTDEGSVFSAGCIRPRRPYACEPVASVPANQSQPPAPAAVVADGLGDTEMTSDVFPYPTQEQNHIVASNYSHNHAASNNNNNGISSSVDSSPTMPLYEGVLEDCDREAHAATIERQKHRRDKLANALRDNKKKLLVLEQEINILTEPVPVGESERLDRDIMQLTEDCKRLLDCINEPPAMDSGPAANSAMRQHPSSPSNAPQQQQQQPQPQPFPRQRQSVRAQPPPNSLRLHSVPAAPTSQPSLDFGQHHSSAPTSACLTPQLQSQQQQQQQPFQLQQEPPPTYAQYYQFQQYLQQQRQQIHQQQLQLQQQLQQQAQQQLQQQAQQQLPQQEEEFLSDSDVDEEEEPMDSWACNMCTFRNHPQLNICEACENVRIQPGMIRIVPTGGGAAAAAATPSGSIEQAQQPPQQPYALHT</sequence>
<dbReference type="SMART" id="SM00547">
    <property type="entry name" value="ZnF_RBZ"/>
    <property type="match status" value="1"/>
</dbReference>
<feature type="region of interest" description="Disordered" evidence="7">
    <location>
        <begin position="827"/>
        <end position="853"/>
    </location>
</feature>
<feature type="compositionally biased region" description="Pro residues" evidence="7">
    <location>
        <begin position="264"/>
        <end position="275"/>
    </location>
</feature>
<gene>
    <name evidence="10" type="ORF">M5D96_011341</name>
</gene>
<protein>
    <recommendedName>
        <fullName evidence="12">CUE domain-containing protein</fullName>
    </recommendedName>
</protein>
<feature type="compositionally biased region" description="Low complexity" evidence="7">
    <location>
        <begin position="283"/>
        <end position="299"/>
    </location>
</feature>
<evidence type="ECO:0000256" key="7">
    <source>
        <dbReference type="SAM" id="MobiDB-lite"/>
    </source>
</evidence>
<dbReference type="InterPro" id="IPR036443">
    <property type="entry name" value="Znf_RanBP2_sf"/>
</dbReference>
<dbReference type="InterPro" id="IPR003892">
    <property type="entry name" value="CUE"/>
</dbReference>
<dbReference type="InterPro" id="IPR001876">
    <property type="entry name" value="Znf_RanBP2"/>
</dbReference>
<evidence type="ECO:0000259" key="8">
    <source>
        <dbReference type="PROSITE" id="PS50199"/>
    </source>
</evidence>
<feature type="domain" description="CUE" evidence="9">
    <location>
        <begin position="105"/>
        <end position="149"/>
    </location>
</feature>
<dbReference type="PROSITE" id="PS50199">
    <property type="entry name" value="ZF_RANBP2_2"/>
    <property type="match status" value="1"/>
</dbReference>
<evidence type="ECO:0000256" key="5">
    <source>
        <dbReference type="PROSITE-ProRule" id="PRU00322"/>
    </source>
</evidence>
<feature type="region of interest" description="Disordered" evidence="7">
    <location>
        <begin position="1"/>
        <end position="75"/>
    </location>
</feature>
<dbReference type="AlphaFoldDB" id="A0A9P9YFS5"/>
<keyword evidence="3" id="KW-0862">Zinc</keyword>
<feature type="region of interest" description="Disordered" evidence="7">
    <location>
        <begin position="159"/>
        <end position="299"/>
    </location>
</feature>
<dbReference type="GO" id="GO:0043130">
    <property type="term" value="F:ubiquitin binding"/>
    <property type="evidence" value="ECO:0007669"/>
    <property type="project" value="InterPro"/>
</dbReference>
<dbReference type="Gene3D" id="2.30.30.380">
    <property type="entry name" value="Zn-finger domain of Sec23/24"/>
    <property type="match status" value="1"/>
</dbReference>
<feature type="region of interest" description="Disordered" evidence="7">
    <location>
        <begin position="612"/>
        <end position="716"/>
    </location>
</feature>
<accession>A0A9P9YFS5</accession>
<feature type="compositionally biased region" description="Polar residues" evidence="7">
    <location>
        <begin position="195"/>
        <end position="209"/>
    </location>
</feature>
<dbReference type="SUPFAM" id="SSF90209">
    <property type="entry name" value="Ran binding protein zinc finger-like"/>
    <property type="match status" value="1"/>
</dbReference>
<comment type="caution">
    <text evidence="10">The sequence shown here is derived from an EMBL/GenBank/DDBJ whole genome shotgun (WGS) entry which is preliminary data.</text>
</comment>
<feature type="compositionally biased region" description="Low complexity" evidence="7">
    <location>
        <begin position="39"/>
        <end position="67"/>
    </location>
</feature>
<feature type="compositionally biased region" description="Polar residues" evidence="7">
    <location>
        <begin position="676"/>
        <end position="697"/>
    </location>
</feature>
<feature type="compositionally biased region" description="Low complexity" evidence="7">
    <location>
        <begin position="163"/>
        <end position="172"/>
    </location>
</feature>
<evidence type="ECO:0000256" key="3">
    <source>
        <dbReference type="ARBA" id="ARBA00022833"/>
    </source>
</evidence>
<dbReference type="GO" id="GO:0008270">
    <property type="term" value="F:zinc ion binding"/>
    <property type="evidence" value="ECO:0007669"/>
    <property type="project" value="UniProtKB-KW"/>
</dbReference>
<evidence type="ECO:0008006" key="12">
    <source>
        <dbReference type="Google" id="ProtNLM"/>
    </source>
</evidence>
<feature type="domain" description="RanBP2-type" evidence="8">
    <location>
        <begin position="785"/>
        <end position="814"/>
    </location>
</feature>
<feature type="region of interest" description="Disordered" evidence="7">
    <location>
        <begin position="343"/>
        <end position="384"/>
    </location>
</feature>
<dbReference type="OrthoDB" id="6367910at2759"/>
<name>A0A9P9YFS5_9MUSC</name>